<keyword evidence="3" id="KW-1185">Reference proteome</keyword>
<reference evidence="2 3" key="1">
    <citation type="submission" date="2019-03" db="EMBL/GenBank/DDBJ databases">
        <title>Genomic Encyclopedia of Type Strains, Phase IV (KMG-IV): sequencing the most valuable type-strain genomes for metagenomic binning, comparative biology and taxonomic classification.</title>
        <authorList>
            <person name="Goeker M."/>
        </authorList>
    </citation>
    <scope>NUCLEOTIDE SEQUENCE [LARGE SCALE GENOMIC DNA]</scope>
    <source>
        <strain evidence="2 3">DSM 44684</strain>
    </source>
</reference>
<gene>
    <name evidence="2" type="ORF">DFR71_6299</name>
</gene>
<name>A0A4R1F6P2_9NOCA</name>
<comment type="caution">
    <text evidence="2">The sequence shown here is derived from an EMBL/GenBank/DDBJ whole genome shotgun (WGS) entry which is preliminary data.</text>
</comment>
<accession>A0A4R1F6P2</accession>
<proteinExistence type="predicted"/>
<dbReference type="STRING" id="1210063.GCA_001612665_05727"/>
<evidence type="ECO:0000313" key="3">
    <source>
        <dbReference type="Proteomes" id="UP000294856"/>
    </source>
</evidence>
<protein>
    <submittedName>
        <fullName evidence="2">Uncharacterized protein</fullName>
    </submittedName>
</protein>
<evidence type="ECO:0000313" key="2">
    <source>
        <dbReference type="EMBL" id="TCJ90006.1"/>
    </source>
</evidence>
<sequence>MTDEPKPDDPADLAPWSSQSLFSERHSDATGPDQGPVPGNELPTFSAAVSRLADR</sequence>
<dbReference type="EMBL" id="SMFR01000008">
    <property type="protein sequence ID" value="TCJ90006.1"/>
    <property type="molecule type" value="Genomic_DNA"/>
</dbReference>
<organism evidence="2 3">
    <name type="scientific">Nocardia alba</name>
    <dbReference type="NCBI Taxonomy" id="225051"/>
    <lineage>
        <taxon>Bacteria</taxon>
        <taxon>Bacillati</taxon>
        <taxon>Actinomycetota</taxon>
        <taxon>Actinomycetes</taxon>
        <taxon>Mycobacteriales</taxon>
        <taxon>Nocardiaceae</taxon>
        <taxon>Nocardia</taxon>
    </lineage>
</organism>
<evidence type="ECO:0000256" key="1">
    <source>
        <dbReference type="SAM" id="MobiDB-lite"/>
    </source>
</evidence>
<dbReference type="Proteomes" id="UP000294856">
    <property type="component" value="Unassembled WGS sequence"/>
</dbReference>
<feature type="region of interest" description="Disordered" evidence="1">
    <location>
        <begin position="1"/>
        <end position="55"/>
    </location>
</feature>
<dbReference type="AlphaFoldDB" id="A0A4R1F6P2"/>